<keyword evidence="2" id="KW-1185">Reference proteome</keyword>
<accession>A0A834JBA2</accession>
<evidence type="ECO:0000313" key="1">
    <source>
        <dbReference type="EMBL" id="KAF7383849.1"/>
    </source>
</evidence>
<sequence length="165" mass="18304">MRWSPGNEKGDECKRCPVEGLSVREVLAMFNKYMTGARLHSLHSRTIYYRPWMRERFHGPLRGPGIIPKCRCREAVLPTNQPTNPTQPNPTQPNPTQLNPALPNHAIPNLSVFPLSKTTGPMAIPTSFHPGITSVVPLKAGIKGLQQSAFRVISHESSSLTDDDD</sequence>
<gene>
    <name evidence="1" type="ORF">HZH68_014606</name>
</gene>
<name>A0A834JBA2_VESGE</name>
<reference evidence="1" key="1">
    <citation type="journal article" date="2020" name="G3 (Bethesda)">
        <title>High-Quality Assemblies for Three Invasive Social Wasps from the &lt;i&gt;Vespula&lt;/i&gt; Genus.</title>
        <authorList>
            <person name="Harrop T.W.R."/>
            <person name="Guhlin J."/>
            <person name="McLaughlin G.M."/>
            <person name="Permina E."/>
            <person name="Stockwell P."/>
            <person name="Gilligan J."/>
            <person name="Le Lec M.F."/>
            <person name="Gruber M.A.M."/>
            <person name="Quinn O."/>
            <person name="Lovegrove M."/>
            <person name="Duncan E.J."/>
            <person name="Remnant E.J."/>
            <person name="Van Eeckhoven J."/>
            <person name="Graham B."/>
            <person name="Knapp R.A."/>
            <person name="Langford K.W."/>
            <person name="Kronenberg Z."/>
            <person name="Press M.O."/>
            <person name="Eacker S.M."/>
            <person name="Wilson-Rankin E.E."/>
            <person name="Purcell J."/>
            <person name="Lester P.J."/>
            <person name="Dearden P.K."/>
        </authorList>
    </citation>
    <scope>NUCLEOTIDE SEQUENCE</scope>
    <source>
        <strain evidence="1">Linc-1</strain>
    </source>
</reference>
<dbReference type="AlphaFoldDB" id="A0A834JBA2"/>
<evidence type="ECO:0000313" key="2">
    <source>
        <dbReference type="Proteomes" id="UP000617340"/>
    </source>
</evidence>
<proteinExistence type="predicted"/>
<organism evidence="1 2">
    <name type="scientific">Vespula germanica</name>
    <name type="common">German yellow jacket</name>
    <name type="synonym">Paravespula germanica</name>
    <dbReference type="NCBI Taxonomy" id="30212"/>
    <lineage>
        <taxon>Eukaryota</taxon>
        <taxon>Metazoa</taxon>
        <taxon>Ecdysozoa</taxon>
        <taxon>Arthropoda</taxon>
        <taxon>Hexapoda</taxon>
        <taxon>Insecta</taxon>
        <taxon>Pterygota</taxon>
        <taxon>Neoptera</taxon>
        <taxon>Endopterygota</taxon>
        <taxon>Hymenoptera</taxon>
        <taxon>Apocrita</taxon>
        <taxon>Aculeata</taxon>
        <taxon>Vespoidea</taxon>
        <taxon>Vespidae</taxon>
        <taxon>Vespinae</taxon>
        <taxon>Vespula</taxon>
    </lineage>
</organism>
<dbReference type="EMBL" id="JACSDZ010000018">
    <property type="protein sequence ID" value="KAF7383849.1"/>
    <property type="molecule type" value="Genomic_DNA"/>
</dbReference>
<dbReference type="Proteomes" id="UP000617340">
    <property type="component" value="Unassembled WGS sequence"/>
</dbReference>
<comment type="caution">
    <text evidence="1">The sequence shown here is derived from an EMBL/GenBank/DDBJ whole genome shotgun (WGS) entry which is preliminary data.</text>
</comment>
<protein>
    <submittedName>
        <fullName evidence="1">Uncharacterized protein</fullName>
    </submittedName>
</protein>